<dbReference type="SUPFAM" id="SSF48452">
    <property type="entry name" value="TPR-like"/>
    <property type="match status" value="1"/>
</dbReference>
<dbReference type="EMBL" id="NEDP02001345">
    <property type="protein sequence ID" value="OWF53423.1"/>
    <property type="molecule type" value="Genomic_DNA"/>
</dbReference>
<accession>A0A210QXI7</accession>
<dbReference type="Proteomes" id="UP000242188">
    <property type="component" value="Unassembled WGS sequence"/>
</dbReference>
<evidence type="ECO:0000313" key="8">
    <source>
        <dbReference type="Proteomes" id="UP000242188"/>
    </source>
</evidence>
<keyword evidence="2" id="KW-0677">Repeat</keyword>
<keyword evidence="5" id="KW-0472">Membrane</keyword>
<keyword evidence="5" id="KW-0256">Endoplasmic reticulum</keyword>
<dbReference type="PROSITE" id="PS50005">
    <property type="entry name" value="TPR"/>
    <property type="match status" value="1"/>
</dbReference>
<protein>
    <recommendedName>
        <fullName evidence="5">ER membrane protein complex subunit 2</fullName>
    </recommendedName>
</protein>
<proteinExistence type="inferred from homology"/>
<gene>
    <name evidence="7" type="ORF">KP79_PYT23426</name>
</gene>
<sequence>MARRIGWEEARNILRRIREEQARDGQTVVRVWEEVLMKNRNKLGDELWVVYEQVCIAALDCQRFDLVDACITVLKDNFPKSIRVDRLRGMFFEAQERFSKADEVYKSIIDRDETNMFAKKRQVSVLKAQNKIPEAIDKLNGYLREFMTDFEGWTELCDLYLSQQDYQKAAFCIEELIMSNPHNHLYHQKYAEICYTQGNFEQARSYFAQALKLNPNNIRALYGCFLSSCSLASTSKSKEKQANVKYAAWAAQQLKEKYVTVQSEDGTKQTRILETIDRLLESTTEKASN</sequence>
<organism evidence="7 8">
    <name type="scientific">Mizuhopecten yessoensis</name>
    <name type="common">Japanese scallop</name>
    <name type="synonym">Patinopecten yessoensis</name>
    <dbReference type="NCBI Taxonomy" id="6573"/>
    <lineage>
        <taxon>Eukaryota</taxon>
        <taxon>Metazoa</taxon>
        <taxon>Spiralia</taxon>
        <taxon>Lophotrochozoa</taxon>
        <taxon>Mollusca</taxon>
        <taxon>Bivalvia</taxon>
        <taxon>Autobranchia</taxon>
        <taxon>Pteriomorphia</taxon>
        <taxon>Pectinida</taxon>
        <taxon>Pectinoidea</taxon>
        <taxon>Pectinidae</taxon>
        <taxon>Mizuhopecten</taxon>
    </lineage>
</organism>
<name>A0A210QXI7_MIZYE</name>
<dbReference type="GO" id="GO:0072546">
    <property type="term" value="C:EMC complex"/>
    <property type="evidence" value="ECO:0007669"/>
    <property type="project" value="UniProtKB-UniRule"/>
</dbReference>
<dbReference type="OrthoDB" id="124397at2759"/>
<dbReference type="AlphaFoldDB" id="A0A210QXI7"/>
<comment type="subcellular location">
    <subcellularLocation>
        <location evidence="5">Endoplasmic reticulum membrane</location>
        <topology evidence="5">Peripheral membrane protein</topology>
        <orientation evidence="5">Cytoplasmic side</orientation>
    </subcellularLocation>
</comment>
<dbReference type="Gene3D" id="1.25.40.10">
    <property type="entry name" value="Tetratricopeptide repeat domain"/>
    <property type="match status" value="1"/>
</dbReference>
<dbReference type="InterPro" id="IPR039856">
    <property type="entry name" value="EMC2-like"/>
</dbReference>
<evidence type="ECO:0000256" key="3">
    <source>
        <dbReference type="ARBA" id="ARBA00022803"/>
    </source>
</evidence>
<dbReference type="InterPro" id="IPR011990">
    <property type="entry name" value="TPR-like_helical_dom_sf"/>
</dbReference>
<evidence type="ECO:0000256" key="5">
    <source>
        <dbReference type="RuleBase" id="RU367091"/>
    </source>
</evidence>
<comment type="caution">
    <text evidence="7">The sequence shown here is derived from an EMBL/GenBank/DDBJ whole genome shotgun (WGS) entry which is preliminary data.</text>
</comment>
<evidence type="ECO:0000256" key="4">
    <source>
        <dbReference type="PROSITE-ProRule" id="PRU00339"/>
    </source>
</evidence>
<keyword evidence="8" id="KW-1185">Reference proteome</keyword>
<dbReference type="InterPro" id="IPR055217">
    <property type="entry name" value="TPR_EMC2"/>
</dbReference>
<evidence type="ECO:0000256" key="1">
    <source>
        <dbReference type="ARBA" id="ARBA00010361"/>
    </source>
</evidence>
<dbReference type="InterPro" id="IPR019734">
    <property type="entry name" value="TPR_rpt"/>
</dbReference>
<evidence type="ECO:0000256" key="2">
    <source>
        <dbReference type="ARBA" id="ARBA00022737"/>
    </source>
</evidence>
<evidence type="ECO:0000313" key="7">
    <source>
        <dbReference type="EMBL" id="OWF53423.1"/>
    </source>
</evidence>
<dbReference type="PANTHER" id="PTHR12760">
    <property type="entry name" value="TETRATRICOPEPTIDE REPEAT PROTEIN"/>
    <property type="match status" value="1"/>
</dbReference>
<keyword evidence="3 4" id="KW-0802">TPR repeat</keyword>
<comment type="function">
    <text evidence="5">Part of the endoplasmic reticulum membrane protein complex (EMC) that enables the energy-independent insertion into endoplasmic reticulum membranes of newly synthesized membrane proteins.</text>
</comment>
<evidence type="ECO:0000259" key="6">
    <source>
        <dbReference type="Pfam" id="PF22890"/>
    </source>
</evidence>
<comment type="subunit">
    <text evidence="5">Component of the ER membrane protein complex (EMC).</text>
</comment>
<dbReference type="STRING" id="6573.A0A210QXI7"/>
<feature type="domain" description="EMC2 TPR-like" evidence="6">
    <location>
        <begin position="84"/>
        <end position="203"/>
    </location>
</feature>
<feature type="repeat" description="TPR" evidence="4">
    <location>
        <begin position="184"/>
        <end position="217"/>
    </location>
</feature>
<reference evidence="7 8" key="1">
    <citation type="journal article" date="2017" name="Nat. Ecol. Evol.">
        <title>Scallop genome provides insights into evolution of bilaterian karyotype and development.</title>
        <authorList>
            <person name="Wang S."/>
            <person name="Zhang J."/>
            <person name="Jiao W."/>
            <person name="Li J."/>
            <person name="Xun X."/>
            <person name="Sun Y."/>
            <person name="Guo X."/>
            <person name="Huan P."/>
            <person name="Dong B."/>
            <person name="Zhang L."/>
            <person name="Hu X."/>
            <person name="Sun X."/>
            <person name="Wang J."/>
            <person name="Zhao C."/>
            <person name="Wang Y."/>
            <person name="Wang D."/>
            <person name="Huang X."/>
            <person name="Wang R."/>
            <person name="Lv J."/>
            <person name="Li Y."/>
            <person name="Zhang Z."/>
            <person name="Liu B."/>
            <person name="Lu W."/>
            <person name="Hui Y."/>
            <person name="Liang J."/>
            <person name="Zhou Z."/>
            <person name="Hou R."/>
            <person name="Li X."/>
            <person name="Liu Y."/>
            <person name="Li H."/>
            <person name="Ning X."/>
            <person name="Lin Y."/>
            <person name="Zhao L."/>
            <person name="Xing Q."/>
            <person name="Dou J."/>
            <person name="Li Y."/>
            <person name="Mao J."/>
            <person name="Guo H."/>
            <person name="Dou H."/>
            <person name="Li T."/>
            <person name="Mu C."/>
            <person name="Jiang W."/>
            <person name="Fu Q."/>
            <person name="Fu X."/>
            <person name="Miao Y."/>
            <person name="Liu J."/>
            <person name="Yu Q."/>
            <person name="Li R."/>
            <person name="Liao H."/>
            <person name="Li X."/>
            <person name="Kong Y."/>
            <person name="Jiang Z."/>
            <person name="Chourrout D."/>
            <person name="Li R."/>
            <person name="Bao Z."/>
        </authorList>
    </citation>
    <scope>NUCLEOTIDE SEQUENCE [LARGE SCALE GENOMIC DNA]</scope>
    <source>
        <strain evidence="7 8">PY_sf001</strain>
    </source>
</reference>
<comment type="similarity">
    <text evidence="1 5">Belongs to the EMC2 family.</text>
</comment>
<dbReference type="Pfam" id="PF22890">
    <property type="entry name" value="TPR_EMC2"/>
    <property type="match status" value="1"/>
</dbReference>
<dbReference type="SMART" id="SM00028">
    <property type="entry name" value="TPR"/>
    <property type="match status" value="3"/>
</dbReference>